<dbReference type="Pfam" id="PF20441">
    <property type="entry name" value="TerL_nuclease"/>
    <property type="match status" value="1"/>
</dbReference>
<dbReference type="InterPro" id="IPR005021">
    <property type="entry name" value="Terminase_largesu-like"/>
</dbReference>
<protein>
    <submittedName>
        <fullName evidence="3">Phage terminase large subunit-like protein</fullName>
    </submittedName>
</protein>
<dbReference type="PANTHER" id="PTHR41287">
    <property type="match status" value="1"/>
</dbReference>
<proteinExistence type="predicted"/>
<keyword evidence="4" id="KW-1185">Reference proteome</keyword>
<feature type="domain" description="Terminase large subunit-like endonuclease" evidence="2">
    <location>
        <begin position="268"/>
        <end position="543"/>
    </location>
</feature>
<dbReference type="EMBL" id="JAUSZT010000003">
    <property type="protein sequence ID" value="MDQ0996889.1"/>
    <property type="molecule type" value="Genomic_DNA"/>
</dbReference>
<dbReference type="RefSeq" id="WP_307280189.1">
    <property type="nucleotide sequence ID" value="NZ_JAUSZT010000003.1"/>
</dbReference>
<feature type="domain" description="Terminase large subunit-like ATPase" evidence="1">
    <location>
        <begin position="65"/>
        <end position="228"/>
    </location>
</feature>
<dbReference type="InterPro" id="IPR046461">
    <property type="entry name" value="TerL_ATPase"/>
</dbReference>
<evidence type="ECO:0000259" key="2">
    <source>
        <dbReference type="Pfam" id="PF20441"/>
    </source>
</evidence>
<name>A0ABU0S803_9HYPH</name>
<dbReference type="InterPro" id="IPR027417">
    <property type="entry name" value="P-loop_NTPase"/>
</dbReference>
<dbReference type="PANTHER" id="PTHR41287:SF1">
    <property type="entry name" value="PROTEIN YMFN"/>
    <property type="match status" value="1"/>
</dbReference>
<gene>
    <name evidence="3" type="ORF">QFZ34_002071</name>
</gene>
<accession>A0ABU0S803</accession>
<sequence>MTNWTTACPGWEKRIVAGQSLIPCLPLFPDEAEAALNVFKGLYVVDVAGSPTFGEAGEDWIFDFVAAIFGAHDNESGRRLIREFFLCIAKKNGKSTLAAGVMLTALIRNWRHSAELLILAPTIEAAQNSFKPAADMVRADPELDASAQGFLHIQDHLRTITHLKTKATLKVVAADGKTVVGKKAGFILLDELWEFGTKNNADGMLREATGGLVSRPEGFIISITTQADAPPAGVFADKLNYARDVRDGIIEDKKFLPIIYEFPKPMLEDGSYLDPKNFYVTNPNLGRSVSQEWLEDELRKEMEKGSETRNTFLAKHLNVEIGLNLRSNRWAGADFWEAKADKTITLDLILDQCEVIVPGIDGGGLDDLFGLSVVGRHKVTKDWLCWSHAWCHKGVLERRKSISTRLLDFQAKSELTIVDDKLDDLSSIIEIIQVVKDSNKLAAVAIDPAGVGELVDALDAIGVTQEAENLIGALQGYQMMNAIKTTERKLANGTFRHSGSSLMSWCVSNLKIEPTATAIRATKQNAGDAKIDPVMALFDAVTVMSRNPEAAISLDVQAMVA</sequence>
<dbReference type="Gene3D" id="3.40.50.300">
    <property type="entry name" value="P-loop containing nucleotide triphosphate hydrolases"/>
    <property type="match status" value="1"/>
</dbReference>
<dbReference type="InterPro" id="IPR046462">
    <property type="entry name" value="TerL_nuclease"/>
</dbReference>
<dbReference type="Proteomes" id="UP001237780">
    <property type="component" value="Unassembled WGS sequence"/>
</dbReference>
<dbReference type="Pfam" id="PF03354">
    <property type="entry name" value="TerL_ATPase"/>
    <property type="match status" value="1"/>
</dbReference>
<evidence type="ECO:0000313" key="3">
    <source>
        <dbReference type="EMBL" id="MDQ0996889.1"/>
    </source>
</evidence>
<organism evidence="3 4">
    <name type="scientific">Phyllobacterium ifriqiyense</name>
    <dbReference type="NCBI Taxonomy" id="314238"/>
    <lineage>
        <taxon>Bacteria</taxon>
        <taxon>Pseudomonadati</taxon>
        <taxon>Pseudomonadota</taxon>
        <taxon>Alphaproteobacteria</taxon>
        <taxon>Hyphomicrobiales</taxon>
        <taxon>Phyllobacteriaceae</taxon>
        <taxon>Phyllobacterium</taxon>
    </lineage>
</organism>
<reference evidence="3 4" key="1">
    <citation type="submission" date="2023-07" db="EMBL/GenBank/DDBJ databases">
        <title>Comparative genomics of wheat-associated soil bacteria to identify genetic determinants of phenazine resistance.</title>
        <authorList>
            <person name="Mouncey N."/>
        </authorList>
    </citation>
    <scope>NUCLEOTIDE SEQUENCE [LARGE SCALE GENOMIC DNA]</scope>
    <source>
        <strain evidence="3 4">W4I11</strain>
    </source>
</reference>
<evidence type="ECO:0000313" key="4">
    <source>
        <dbReference type="Proteomes" id="UP001237780"/>
    </source>
</evidence>
<comment type="caution">
    <text evidence="3">The sequence shown here is derived from an EMBL/GenBank/DDBJ whole genome shotgun (WGS) entry which is preliminary data.</text>
</comment>
<evidence type="ECO:0000259" key="1">
    <source>
        <dbReference type="Pfam" id="PF03354"/>
    </source>
</evidence>